<dbReference type="Proteomes" id="UP000503278">
    <property type="component" value="Chromosome"/>
</dbReference>
<reference evidence="3 4" key="1">
    <citation type="submission" date="2020-04" db="EMBL/GenBank/DDBJ databases">
        <title>Genome sequencing of novel species.</title>
        <authorList>
            <person name="Heo J."/>
            <person name="Kim S.-J."/>
            <person name="Kim J.-S."/>
            <person name="Hong S.-B."/>
            <person name="Kwon S.-W."/>
        </authorList>
    </citation>
    <scope>NUCLEOTIDE SEQUENCE [LARGE SCALE GENOMIC DNA]</scope>
    <source>
        <strain evidence="3 4">F39-2</strain>
    </source>
</reference>
<evidence type="ECO:0000313" key="4">
    <source>
        <dbReference type="Proteomes" id="UP000503278"/>
    </source>
</evidence>
<evidence type="ECO:0000256" key="2">
    <source>
        <dbReference type="SAM" id="MobiDB-lite"/>
    </source>
</evidence>
<dbReference type="AlphaFoldDB" id="A0A7L5DWB8"/>
<dbReference type="EMBL" id="CP051682">
    <property type="protein sequence ID" value="QJD95380.1"/>
    <property type="molecule type" value="Genomic_DNA"/>
</dbReference>
<organism evidence="3 4">
    <name type="scientific">Mucilaginibacter robiniae</name>
    <dbReference type="NCBI Taxonomy" id="2728022"/>
    <lineage>
        <taxon>Bacteria</taxon>
        <taxon>Pseudomonadati</taxon>
        <taxon>Bacteroidota</taxon>
        <taxon>Sphingobacteriia</taxon>
        <taxon>Sphingobacteriales</taxon>
        <taxon>Sphingobacteriaceae</taxon>
        <taxon>Mucilaginibacter</taxon>
    </lineage>
</organism>
<keyword evidence="1" id="KW-0175">Coiled coil</keyword>
<name>A0A7L5DWB8_9SPHI</name>
<proteinExistence type="predicted"/>
<sequence>MATVTEKDIIHHLKEKIKFHQNEAKRIENLLSAFTNDYHTSRSRKAKSEADDEEIDSAPEEFVKSSRKANDASGVATASVKPLEIPEKYTDDLPIIAKIAFALNEIGSGFNEDIANTMAQYEPKSDAKKISKQISGILSTLKSKGQLNTEKVGRKDKLSLVIPA</sequence>
<feature type="compositionally biased region" description="Basic and acidic residues" evidence="2">
    <location>
        <begin position="61"/>
        <end position="70"/>
    </location>
</feature>
<evidence type="ECO:0000256" key="1">
    <source>
        <dbReference type="SAM" id="Coils"/>
    </source>
</evidence>
<feature type="coiled-coil region" evidence="1">
    <location>
        <begin position="10"/>
        <end position="37"/>
    </location>
</feature>
<gene>
    <name evidence="3" type="ORF">HH214_05585</name>
</gene>
<protein>
    <submittedName>
        <fullName evidence="3">Uncharacterized protein</fullName>
    </submittedName>
</protein>
<feature type="region of interest" description="Disordered" evidence="2">
    <location>
        <begin position="38"/>
        <end position="77"/>
    </location>
</feature>
<keyword evidence="4" id="KW-1185">Reference proteome</keyword>
<dbReference type="RefSeq" id="WP_169606396.1">
    <property type="nucleotide sequence ID" value="NZ_CP051682.1"/>
</dbReference>
<accession>A0A7L5DWB8</accession>
<feature type="compositionally biased region" description="Acidic residues" evidence="2">
    <location>
        <begin position="50"/>
        <end position="59"/>
    </location>
</feature>
<evidence type="ECO:0000313" key="3">
    <source>
        <dbReference type="EMBL" id="QJD95380.1"/>
    </source>
</evidence>
<dbReference type="KEGG" id="mrob:HH214_05585"/>